<dbReference type="PRINTS" id="PR01345">
    <property type="entry name" value="CERVTRCPTASE"/>
</dbReference>
<gene>
    <name evidence="1" type="ORF">MNOR_LOCUS10302</name>
</gene>
<dbReference type="Proteomes" id="UP001497623">
    <property type="component" value="Unassembled WGS sequence"/>
</dbReference>
<protein>
    <submittedName>
        <fullName evidence="1">Uncharacterized protein</fullName>
    </submittedName>
</protein>
<reference evidence="1 2" key="1">
    <citation type="submission" date="2024-05" db="EMBL/GenBank/DDBJ databases">
        <authorList>
            <person name="Wallberg A."/>
        </authorList>
    </citation>
    <scope>NUCLEOTIDE SEQUENCE [LARGE SCALE GENOMIC DNA]</scope>
</reference>
<proteinExistence type="predicted"/>
<name>A0AAV2QA82_MEGNR</name>
<organism evidence="1 2">
    <name type="scientific">Meganyctiphanes norvegica</name>
    <name type="common">Northern krill</name>
    <name type="synonym">Thysanopoda norvegica</name>
    <dbReference type="NCBI Taxonomy" id="48144"/>
    <lineage>
        <taxon>Eukaryota</taxon>
        <taxon>Metazoa</taxon>
        <taxon>Ecdysozoa</taxon>
        <taxon>Arthropoda</taxon>
        <taxon>Crustacea</taxon>
        <taxon>Multicrustacea</taxon>
        <taxon>Malacostraca</taxon>
        <taxon>Eumalacostraca</taxon>
        <taxon>Eucarida</taxon>
        <taxon>Euphausiacea</taxon>
        <taxon>Euphausiidae</taxon>
        <taxon>Meganyctiphanes</taxon>
    </lineage>
</organism>
<feature type="non-terminal residue" evidence="1">
    <location>
        <position position="309"/>
    </location>
</feature>
<sequence>MYCAMFCRRYRVSKKIRDEEDKKKLQEALSIIYKWADDNLMVFNKDKFEQLTYGETENVTITSYKNPSNEDIRNSETVKDLGIITNKSMTFKEHIQSTVLACKRISGMILRTFTTRDPEIMLKLFSTYIRSRIEYCCCIWSPNLQYEIDELERLQKTFTSKIEGMEEKDYHERLKLLNLYSLERRRERYLVIYAWQMIEGIKENVLKLQSTNGRIRAIWSKPIRWSFRGKKIKHSSRSIVHNSTAKRMERLFNCLPPYIRNIKGKTVDTFKRTLDKWLQTIPDLPKIDNYGARVAAEDNSLINQAAVAR</sequence>
<evidence type="ECO:0000313" key="1">
    <source>
        <dbReference type="EMBL" id="CAL4077013.1"/>
    </source>
</evidence>
<dbReference type="AlphaFoldDB" id="A0AAV2QA82"/>
<keyword evidence="2" id="KW-1185">Reference proteome</keyword>
<evidence type="ECO:0000313" key="2">
    <source>
        <dbReference type="Proteomes" id="UP001497623"/>
    </source>
</evidence>
<dbReference type="PANTHER" id="PTHR33332">
    <property type="entry name" value="REVERSE TRANSCRIPTASE DOMAIN-CONTAINING PROTEIN"/>
    <property type="match status" value="1"/>
</dbReference>
<comment type="caution">
    <text evidence="1">The sequence shown here is derived from an EMBL/GenBank/DDBJ whole genome shotgun (WGS) entry which is preliminary data.</text>
</comment>
<dbReference type="EMBL" id="CAXKWB010005155">
    <property type="protein sequence ID" value="CAL4077013.1"/>
    <property type="molecule type" value="Genomic_DNA"/>
</dbReference>
<accession>A0AAV2QA82</accession>